<evidence type="ECO:0000313" key="1">
    <source>
        <dbReference type="EMBL" id="RIA90504.1"/>
    </source>
</evidence>
<dbReference type="AlphaFoldDB" id="A0A397T648"/>
<dbReference type="Proteomes" id="UP000265703">
    <property type="component" value="Unassembled WGS sequence"/>
</dbReference>
<evidence type="ECO:0000313" key="2">
    <source>
        <dbReference type="Proteomes" id="UP000265703"/>
    </source>
</evidence>
<protein>
    <submittedName>
        <fullName evidence="1">Uncharacterized protein</fullName>
    </submittedName>
</protein>
<keyword evidence="2" id="KW-1185">Reference proteome</keyword>
<reference evidence="1 2" key="1">
    <citation type="submission" date="2018-06" db="EMBL/GenBank/DDBJ databases">
        <title>Comparative genomics reveals the genomic features of Rhizophagus irregularis, R. cerebriforme, R. diaphanum and Gigaspora rosea, and their symbiotic lifestyle signature.</title>
        <authorList>
            <person name="Morin E."/>
            <person name="San Clemente H."/>
            <person name="Chen E.C.H."/>
            <person name="De La Providencia I."/>
            <person name="Hainaut M."/>
            <person name="Kuo A."/>
            <person name="Kohler A."/>
            <person name="Murat C."/>
            <person name="Tang N."/>
            <person name="Roy S."/>
            <person name="Loubradou J."/>
            <person name="Henrissat B."/>
            <person name="Grigoriev I.V."/>
            <person name="Corradi N."/>
            <person name="Roux C."/>
            <person name="Martin F.M."/>
        </authorList>
    </citation>
    <scope>NUCLEOTIDE SEQUENCE [LARGE SCALE GENOMIC DNA]</scope>
    <source>
        <strain evidence="1 2">DAOM 227022</strain>
    </source>
</reference>
<name>A0A397T648_9GLOM</name>
<organism evidence="1 2">
    <name type="scientific">Glomus cerebriforme</name>
    <dbReference type="NCBI Taxonomy" id="658196"/>
    <lineage>
        <taxon>Eukaryota</taxon>
        <taxon>Fungi</taxon>
        <taxon>Fungi incertae sedis</taxon>
        <taxon>Mucoromycota</taxon>
        <taxon>Glomeromycotina</taxon>
        <taxon>Glomeromycetes</taxon>
        <taxon>Glomerales</taxon>
        <taxon>Glomeraceae</taxon>
        <taxon>Glomus</taxon>
    </lineage>
</organism>
<dbReference type="OrthoDB" id="3049996at2759"/>
<gene>
    <name evidence="1" type="ORF">C1645_737821</name>
</gene>
<proteinExistence type="predicted"/>
<accession>A0A397T648</accession>
<sequence>MSYKHVFGEINKLEFNAYNENNNSRWAAIISDLDKGQAKRLSLALNFLYNSLSLEEHLLYVLKSCLIHFERNVTTPFDTNVSECSHSNINREETQLRLKTTIFHLWNYDLNLYRRFYNNR</sequence>
<dbReference type="EMBL" id="QKYT01000179">
    <property type="protein sequence ID" value="RIA90504.1"/>
    <property type="molecule type" value="Genomic_DNA"/>
</dbReference>
<comment type="caution">
    <text evidence="1">The sequence shown here is derived from an EMBL/GenBank/DDBJ whole genome shotgun (WGS) entry which is preliminary data.</text>
</comment>